<name>A0ABW4SGM2_9BACL</name>
<sequence length="428" mass="48677">MKKTVFVLVYMVAALSIYSYSKANENEQLAYLLSGQYAKEMTDASEKLEELDIAVKKTLLFNESDGSTKAREDIWRLSSDIRNSVSGLPLDRSFSSAWMNYLGRLGNFAKESERSGDDDQYHKVMENASKNLSVMAGEWEIATTGLIDGEMTVKGWTNQLESIDVKHNWTGMSDNVKQYTETDFPLTASESDSLKKKELKNLNDHEITGPEAIERFKKIFPDKSNSSVVVEPSKSGSPYAFYHLRFAEGQSIGYIDITEKGGHILSFLTERPFGKESLRHLEIQEKAEEFLRNAGYGDTVFQEARENHTAWHFVYVRVEPENKAKVFSDTIHLKVAKDNGDIIGLDAMEYIRKETIKPQTIAKIDWSSFFHSGVSVVEEELAYVENERLDQRLAHYLIVTMKGTNEEVDTYAVLVDTETKEVIKTEKQ</sequence>
<evidence type="ECO:0000313" key="4">
    <source>
        <dbReference type="EMBL" id="MFD1928125.1"/>
    </source>
</evidence>
<accession>A0ABW4SGM2</accession>
<evidence type="ECO:0000313" key="5">
    <source>
        <dbReference type="Proteomes" id="UP001597218"/>
    </source>
</evidence>
<dbReference type="RefSeq" id="WP_381537196.1">
    <property type="nucleotide sequence ID" value="NZ_JBHUGI010000024.1"/>
</dbReference>
<keyword evidence="1" id="KW-0732">Signal</keyword>
<dbReference type="InterPro" id="IPR048402">
    <property type="entry name" value="YpeB_N"/>
</dbReference>
<organism evidence="4 5">
    <name type="scientific">Sporosarcina siberiensis</name>
    <dbReference type="NCBI Taxonomy" id="1365606"/>
    <lineage>
        <taxon>Bacteria</taxon>
        <taxon>Bacillati</taxon>
        <taxon>Bacillota</taxon>
        <taxon>Bacilli</taxon>
        <taxon>Bacillales</taxon>
        <taxon>Caryophanaceae</taxon>
        <taxon>Sporosarcina</taxon>
    </lineage>
</organism>
<dbReference type="EMBL" id="JBHUGI010000024">
    <property type="protein sequence ID" value="MFD1928125.1"/>
    <property type="molecule type" value="Genomic_DNA"/>
</dbReference>
<evidence type="ECO:0000259" key="3">
    <source>
        <dbReference type="Pfam" id="PF20769"/>
    </source>
</evidence>
<reference evidence="5" key="1">
    <citation type="journal article" date="2019" name="Int. J. Syst. Evol. Microbiol.">
        <title>The Global Catalogue of Microorganisms (GCM) 10K type strain sequencing project: providing services to taxonomists for standard genome sequencing and annotation.</title>
        <authorList>
            <consortium name="The Broad Institute Genomics Platform"/>
            <consortium name="The Broad Institute Genome Sequencing Center for Infectious Disease"/>
            <person name="Wu L."/>
            <person name="Ma J."/>
        </authorList>
    </citation>
    <scope>NUCLEOTIDE SEQUENCE [LARGE SCALE GENOMIC DNA]</scope>
    <source>
        <strain evidence="5">CGMCC 4.7177</strain>
    </source>
</reference>
<evidence type="ECO:0000256" key="1">
    <source>
        <dbReference type="SAM" id="SignalP"/>
    </source>
</evidence>
<evidence type="ECO:0000259" key="2">
    <source>
        <dbReference type="Pfam" id="PF14620"/>
    </source>
</evidence>
<dbReference type="Proteomes" id="UP001597218">
    <property type="component" value="Unassembled WGS sequence"/>
</dbReference>
<keyword evidence="5" id="KW-1185">Reference proteome</keyword>
<protein>
    <submittedName>
        <fullName evidence="4">PepSY1/2 domain-containing protein</fullName>
    </submittedName>
</protein>
<comment type="caution">
    <text evidence="4">The sequence shown here is derived from an EMBL/GenBank/DDBJ whole genome shotgun (WGS) entry which is preliminary data.</text>
</comment>
<feature type="domain" description="Sporulation protein YpeB N-terminal" evidence="3">
    <location>
        <begin position="26"/>
        <end position="120"/>
    </location>
</feature>
<feature type="signal peptide" evidence="1">
    <location>
        <begin position="1"/>
        <end position="23"/>
    </location>
</feature>
<gene>
    <name evidence="4" type="ORF">ACFSFY_08645</name>
</gene>
<dbReference type="Pfam" id="PF20769">
    <property type="entry name" value="YPEB_N"/>
    <property type="match status" value="1"/>
</dbReference>
<feature type="chain" id="PRO_5046754753" evidence="1">
    <location>
        <begin position="24"/>
        <end position="428"/>
    </location>
</feature>
<feature type="domain" description="Sporulation protein YpeB PepSY1 and PepSY2" evidence="2">
    <location>
        <begin position="166"/>
        <end position="353"/>
    </location>
</feature>
<proteinExistence type="predicted"/>
<dbReference type="Pfam" id="PF14620">
    <property type="entry name" value="YPEB_PepSY1-2"/>
    <property type="match status" value="1"/>
</dbReference>
<dbReference type="InterPro" id="IPR014239">
    <property type="entry name" value="YpeB_PepSY1-2"/>
</dbReference>